<feature type="compositionally biased region" description="Polar residues" evidence="1">
    <location>
        <begin position="1"/>
        <end position="35"/>
    </location>
</feature>
<reference evidence="2" key="1">
    <citation type="submission" date="2014-12" db="EMBL/GenBank/DDBJ databases">
        <title>Insight into the proteome of Arion vulgaris.</title>
        <authorList>
            <person name="Aradska J."/>
            <person name="Bulat T."/>
            <person name="Smidak R."/>
            <person name="Sarate P."/>
            <person name="Gangsoo J."/>
            <person name="Sialana F."/>
            <person name="Bilban M."/>
            <person name="Lubec G."/>
        </authorList>
    </citation>
    <scope>NUCLEOTIDE SEQUENCE</scope>
    <source>
        <tissue evidence="2">Skin</tissue>
    </source>
</reference>
<evidence type="ECO:0000313" key="2">
    <source>
        <dbReference type="EMBL" id="CEK51643.1"/>
    </source>
</evidence>
<name>A0A0B6Y6B2_9EUPU</name>
<sequence>SSPAMNSTNTSSSPQASPFQPLQSPGLTKNVSPLTGLNLGGKNQKVSIEQVFKMPPLNQSDHHDIEGKPFEMF</sequence>
<accession>A0A0B6Y6B2</accession>
<dbReference type="AlphaFoldDB" id="A0A0B6Y6B2"/>
<feature type="compositionally biased region" description="Basic and acidic residues" evidence="1">
    <location>
        <begin position="60"/>
        <end position="73"/>
    </location>
</feature>
<proteinExistence type="predicted"/>
<feature type="region of interest" description="Disordered" evidence="1">
    <location>
        <begin position="53"/>
        <end position="73"/>
    </location>
</feature>
<dbReference type="EMBL" id="HACG01004778">
    <property type="protein sequence ID" value="CEK51643.1"/>
    <property type="molecule type" value="Transcribed_RNA"/>
</dbReference>
<gene>
    <name evidence="2" type="primary">ORF13969</name>
</gene>
<protein>
    <submittedName>
        <fullName evidence="2">Uncharacterized protein</fullName>
    </submittedName>
</protein>
<feature type="region of interest" description="Disordered" evidence="1">
    <location>
        <begin position="1"/>
        <end position="40"/>
    </location>
</feature>
<evidence type="ECO:0000256" key="1">
    <source>
        <dbReference type="SAM" id="MobiDB-lite"/>
    </source>
</evidence>
<organism evidence="2">
    <name type="scientific">Arion vulgaris</name>
    <dbReference type="NCBI Taxonomy" id="1028688"/>
    <lineage>
        <taxon>Eukaryota</taxon>
        <taxon>Metazoa</taxon>
        <taxon>Spiralia</taxon>
        <taxon>Lophotrochozoa</taxon>
        <taxon>Mollusca</taxon>
        <taxon>Gastropoda</taxon>
        <taxon>Heterobranchia</taxon>
        <taxon>Euthyneura</taxon>
        <taxon>Panpulmonata</taxon>
        <taxon>Eupulmonata</taxon>
        <taxon>Stylommatophora</taxon>
        <taxon>Helicina</taxon>
        <taxon>Arionoidea</taxon>
        <taxon>Arionidae</taxon>
        <taxon>Arion</taxon>
    </lineage>
</organism>
<feature type="non-terminal residue" evidence="2">
    <location>
        <position position="1"/>
    </location>
</feature>
<feature type="non-terminal residue" evidence="2">
    <location>
        <position position="73"/>
    </location>
</feature>